<evidence type="ECO:0000256" key="1">
    <source>
        <dbReference type="SAM" id="Phobius"/>
    </source>
</evidence>
<dbReference type="EMBL" id="CACVAQ010000006">
    <property type="protein sequence ID" value="CAA6798494.1"/>
    <property type="molecule type" value="Genomic_DNA"/>
</dbReference>
<name>A0A6S6S2G3_9BACT</name>
<protein>
    <recommendedName>
        <fullName evidence="3">Polyketide cyclase / dehydrase and lipid transport</fullName>
    </recommendedName>
</protein>
<dbReference type="AlphaFoldDB" id="A0A6S6S2G3"/>
<gene>
    <name evidence="2" type="ORF">HELGO_WM28121</name>
</gene>
<evidence type="ECO:0000313" key="2">
    <source>
        <dbReference type="EMBL" id="CAA6798494.1"/>
    </source>
</evidence>
<reference evidence="2" key="1">
    <citation type="submission" date="2020-01" db="EMBL/GenBank/DDBJ databases">
        <authorList>
            <person name="Meier V. D."/>
            <person name="Meier V D."/>
        </authorList>
    </citation>
    <scope>NUCLEOTIDE SEQUENCE</scope>
    <source>
        <strain evidence="2">HLG_WM_MAG_10</strain>
    </source>
</reference>
<feature type="transmembrane region" description="Helical" evidence="1">
    <location>
        <begin position="20"/>
        <end position="46"/>
    </location>
</feature>
<evidence type="ECO:0008006" key="3">
    <source>
        <dbReference type="Google" id="ProtNLM"/>
    </source>
</evidence>
<proteinExistence type="predicted"/>
<accession>A0A6S6S2G3</accession>
<dbReference type="SUPFAM" id="SSF55961">
    <property type="entry name" value="Bet v1-like"/>
    <property type="match status" value="1"/>
</dbReference>
<organism evidence="2">
    <name type="scientific">uncultured Aureispira sp</name>
    <dbReference type="NCBI Taxonomy" id="1331704"/>
    <lineage>
        <taxon>Bacteria</taxon>
        <taxon>Pseudomonadati</taxon>
        <taxon>Bacteroidota</taxon>
        <taxon>Saprospiria</taxon>
        <taxon>Saprospirales</taxon>
        <taxon>Saprospiraceae</taxon>
        <taxon>Aureispira</taxon>
        <taxon>environmental samples</taxon>
    </lineage>
</organism>
<keyword evidence="1" id="KW-0472">Membrane</keyword>
<keyword evidence="1" id="KW-0812">Transmembrane</keyword>
<sequence length="200" mass="22975">MATLKKAKLKESVRRMPTLFILFTLLGFFFLTIILAGLFLPATWIIEKAELIHATPDDLFALINSLEEWPNWTVWSSDNQASNLTFEYRDHKEGLGATQIWKSNKINGILAITESEFNKEIKYQFDVKEGNLTLLGTIVLAPADTNYTQIAWRCQLKELKDNNPIRRYQAFFLKNYFDTTIEGSLASMSSMFNSEESLES</sequence>
<keyword evidence="1" id="KW-1133">Transmembrane helix</keyword>